<feature type="compositionally biased region" description="Low complexity" evidence="4">
    <location>
        <begin position="341"/>
        <end position="358"/>
    </location>
</feature>
<reference evidence="6" key="1">
    <citation type="journal article" date="2019" name="Int. J. Syst. Evol. Microbiol.">
        <title>The Global Catalogue of Microorganisms (GCM) 10K type strain sequencing project: providing services to taxonomists for standard genome sequencing and annotation.</title>
        <authorList>
            <consortium name="The Broad Institute Genomics Platform"/>
            <consortium name="The Broad Institute Genome Sequencing Center for Infectious Disease"/>
            <person name="Wu L."/>
            <person name="Ma J."/>
        </authorList>
    </citation>
    <scope>NUCLEOTIDE SEQUENCE [LARGE SCALE GENOMIC DNA]</scope>
    <source>
        <strain evidence="6">JCM 18204</strain>
    </source>
</reference>
<dbReference type="Pfam" id="PF09712">
    <property type="entry name" value="PHA_synth_III_E"/>
    <property type="match status" value="1"/>
</dbReference>
<evidence type="ECO:0000313" key="6">
    <source>
        <dbReference type="Proteomes" id="UP001499959"/>
    </source>
</evidence>
<comment type="caution">
    <text evidence="5">The sequence shown here is derived from an EMBL/GenBank/DDBJ whole genome shotgun (WGS) entry which is preliminary data.</text>
</comment>
<evidence type="ECO:0000256" key="3">
    <source>
        <dbReference type="ARBA" id="ARBA00022752"/>
    </source>
</evidence>
<dbReference type="Proteomes" id="UP001499959">
    <property type="component" value="Unassembled WGS sequence"/>
</dbReference>
<comment type="pathway">
    <text evidence="1">Biopolymer metabolism; poly-(R)-3-hydroxybutanoate biosynthesis.</text>
</comment>
<gene>
    <name evidence="5" type="ORF">GCM10023307_28540</name>
</gene>
<feature type="compositionally biased region" description="Pro residues" evidence="4">
    <location>
        <begin position="410"/>
        <end position="419"/>
    </location>
</feature>
<dbReference type="NCBIfam" id="TIGR01834">
    <property type="entry name" value="PHA_synth_III_E"/>
    <property type="match status" value="1"/>
</dbReference>
<feature type="compositionally biased region" description="Gly residues" evidence="4">
    <location>
        <begin position="1"/>
        <end position="19"/>
    </location>
</feature>
<dbReference type="EMBL" id="BAABJE010000015">
    <property type="protein sequence ID" value="GAA4800461.1"/>
    <property type="molecule type" value="Genomic_DNA"/>
</dbReference>
<feature type="region of interest" description="Disordered" evidence="4">
    <location>
        <begin position="1"/>
        <end position="20"/>
    </location>
</feature>
<feature type="compositionally biased region" description="Low complexity" evidence="4">
    <location>
        <begin position="311"/>
        <end position="332"/>
    </location>
</feature>
<dbReference type="InterPro" id="IPR010123">
    <property type="entry name" value="PHA_synth_III_E"/>
</dbReference>
<name>A0ABP9BWV7_9GAMM</name>
<evidence type="ECO:0000256" key="2">
    <source>
        <dbReference type="ARBA" id="ARBA00019066"/>
    </source>
</evidence>
<evidence type="ECO:0000256" key="4">
    <source>
        <dbReference type="SAM" id="MobiDB-lite"/>
    </source>
</evidence>
<sequence>MRNAGGFGSGGPGGFGGPPDFGAMAQQYWSALTDAMRSAGGAPRQQQDPWRAAMDSWSQFAGGGVRNEAAEVVERFSTQARQWLGTMQQVAGQFAGRNASAGDIASAWRDALGGGNAFTSLFDGLGGRGQSGFDQWYAQIAPLMTAFSGNALMGGLREESLGWLRTPAFGLNREHQERWQALAEAQLDLQRKNDDYTALMLEAGKDAFERFERKLAERSEPGRQLQSARALFDLWIDAAEEAYAEIALAPRFRRVYGDLVNAQMRVRAGVQREIEHMGNLFGLPGRTEVDAAHRRIAELERQVRRLSASRTAAGAEAPRRAAPTAERPVAETSKPTLSVVKSSAPKSEASKPAAPAKTATKKASAKKDAPAKASTKKAAPTKAAVAKPSRAAVKPAAKRAPRQAIASIPMPEPLKPLPPAKAAKRTR</sequence>
<evidence type="ECO:0000256" key="1">
    <source>
        <dbReference type="ARBA" id="ARBA00004683"/>
    </source>
</evidence>
<keyword evidence="6" id="KW-1185">Reference proteome</keyword>
<keyword evidence="3" id="KW-0583">PHB biosynthesis</keyword>
<feature type="region of interest" description="Disordered" evidence="4">
    <location>
        <begin position="307"/>
        <end position="427"/>
    </location>
</feature>
<feature type="compositionally biased region" description="Low complexity" evidence="4">
    <location>
        <begin position="371"/>
        <end position="395"/>
    </location>
</feature>
<dbReference type="RefSeq" id="WP_345304017.1">
    <property type="nucleotide sequence ID" value="NZ_BAABJE010000015.1"/>
</dbReference>
<accession>A0ABP9BWV7</accession>
<proteinExistence type="predicted"/>
<organism evidence="5 6">
    <name type="scientific">Lysobacter hankyongensis</name>
    <dbReference type="NCBI Taxonomy" id="1176535"/>
    <lineage>
        <taxon>Bacteria</taxon>
        <taxon>Pseudomonadati</taxon>
        <taxon>Pseudomonadota</taxon>
        <taxon>Gammaproteobacteria</taxon>
        <taxon>Lysobacterales</taxon>
        <taxon>Lysobacteraceae</taxon>
        <taxon>Lysobacter</taxon>
    </lineage>
</organism>
<evidence type="ECO:0000313" key="5">
    <source>
        <dbReference type="EMBL" id="GAA4800461.1"/>
    </source>
</evidence>
<protein>
    <recommendedName>
        <fullName evidence="2">Poly(3-hydroxyalkanoate) polymerase subunit PhaE</fullName>
    </recommendedName>
</protein>